<sequence>MGDDLCCKTTATGTESAPQDQLGQLLFAELGDCKGQFHGTRLVYSTD</sequence>
<dbReference type="AlphaFoldDB" id="M5RUK4"/>
<reference evidence="1 2" key="1">
    <citation type="journal article" date="2013" name="Mar. Genomics">
        <title>Expression of sulfatases in Rhodopirellula baltica and the diversity of sulfatases in the genus Rhodopirellula.</title>
        <authorList>
            <person name="Wegner C.E."/>
            <person name="Richter-Heitmann T."/>
            <person name="Klindworth A."/>
            <person name="Klockow C."/>
            <person name="Richter M."/>
            <person name="Achstetter T."/>
            <person name="Glockner F.O."/>
            <person name="Harder J."/>
        </authorList>
    </citation>
    <scope>NUCLEOTIDE SEQUENCE [LARGE SCALE GENOMIC DNA]</scope>
    <source>
        <strain evidence="1 2">SM1</strain>
    </source>
</reference>
<keyword evidence="2" id="KW-1185">Reference proteome</keyword>
<organism evidence="1 2">
    <name type="scientific">Rhodopirellula maiorica SM1</name>
    <dbReference type="NCBI Taxonomy" id="1265738"/>
    <lineage>
        <taxon>Bacteria</taxon>
        <taxon>Pseudomonadati</taxon>
        <taxon>Planctomycetota</taxon>
        <taxon>Planctomycetia</taxon>
        <taxon>Pirellulales</taxon>
        <taxon>Pirellulaceae</taxon>
        <taxon>Novipirellula</taxon>
    </lineage>
</organism>
<evidence type="ECO:0000313" key="2">
    <source>
        <dbReference type="Proteomes" id="UP000011991"/>
    </source>
</evidence>
<proteinExistence type="predicted"/>
<gene>
    <name evidence="1" type="ORF">RMSM_00050</name>
</gene>
<dbReference type="PATRIC" id="fig|1265738.3.peg.48"/>
<comment type="caution">
    <text evidence="1">The sequence shown here is derived from an EMBL/GenBank/DDBJ whole genome shotgun (WGS) entry which is preliminary data.</text>
</comment>
<dbReference type="EMBL" id="ANOG01000006">
    <property type="protein sequence ID" value="EMI23023.1"/>
    <property type="molecule type" value="Genomic_DNA"/>
</dbReference>
<accession>M5RUK4</accession>
<dbReference type="Proteomes" id="UP000011991">
    <property type="component" value="Unassembled WGS sequence"/>
</dbReference>
<protein>
    <submittedName>
        <fullName evidence="1">Uncharacterized protein</fullName>
    </submittedName>
</protein>
<name>M5RUK4_9BACT</name>
<evidence type="ECO:0000313" key="1">
    <source>
        <dbReference type="EMBL" id="EMI23023.1"/>
    </source>
</evidence>